<dbReference type="PROSITE" id="PS51761">
    <property type="entry name" value="GH11_3"/>
    <property type="match status" value="1"/>
</dbReference>
<feature type="domain" description="GH11" evidence="11">
    <location>
        <begin position="36"/>
        <end position="225"/>
    </location>
</feature>
<dbReference type="PROSITE" id="PS00776">
    <property type="entry name" value="GH11_1"/>
    <property type="match status" value="1"/>
</dbReference>
<evidence type="ECO:0000256" key="2">
    <source>
        <dbReference type="ARBA" id="ARBA00004851"/>
    </source>
</evidence>
<keyword evidence="10" id="KW-0732">Signal</keyword>
<dbReference type="InterPro" id="IPR018208">
    <property type="entry name" value="GH11_AS_1"/>
</dbReference>
<keyword evidence="7" id="KW-0326">Glycosidase</keyword>
<keyword evidence="6" id="KW-0119">Carbohydrate metabolism</keyword>
<keyword evidence="8" id="KW-0624">Polysaccharide degradation</keyword>
<keyword evidence="5 12" id="KW-0378">Hydrolase</keyword>
<keyword evidence="4" id="KW-0858">Xylan degradation</keyword>
<feature type="chain" id="PRO_5002039434" description="endo-1,4-beta-xylanase" evidence="10">
    <location>
        <begin position="20"/>
        <end position="226"/>
    </location>
</feature>
<evidence type="ECO:0000256" key="9">
    <source>
        <dbReference type="PROSITE-ProRule" id="PRU01097"/>
    </source>
</evidence>
<dbReference type="GO" id="GO:0045493">
    <property type="term" value="P:xylan catabolic process"/>
    <property type="evidence" value="ECO:0007669"/>
    <property type="project" value="UniProtKB-UniPathway"/>
</dbReference>
<dbReference type="SUPFAM" id="SSF49899">
    <property type="entry name" value="Concanavalin A-like lectins/glucanases"/>
    <property type="match status" value="1"/>
</dbReference>
<dbReference type="InterPro" id="IPR033123">
    <property type="entry name" value="GH11_dom"/>
</dbReference>
<evidence type="ECO:0000259" key="11">
    <source>
        <dbReference type="PROSITE" id="PS51761"/>
    </source>
</evidence>
<dbReference type="InterPro" id="IPR013320">
    <property type="entry name" value="ConA-like_dom_sf"/>
</dbReference>
<accession>A0A0A8LEB0</accession>
<feature type="signal peptide" evidence="10">
    <location>
        <begin position="1"/>
        <end position="19"/>
    </location>
</feature>
<dbReference type="PRINTS" id="PR00911">
    <property type="entry name" value="GLHYDRLASE11"/>
</dbReference>
<evidence type="ECO:0000256" key="6">
    <source>
        <dbReference type="ARBA" id="ARBA00023277"/>
    </source>
</evidence>
<comment type="caution">
    <text evidence="9">Lacks conserved residue(s) required for the propagation of feature annotation.</text>
</comment>
<dbReference type="Gene3D" id="2.60.120.180">
    <property type="match status" value="1"/>
</dbReference>
<evidence type="ECO:0000313" key="12">
    <source>
        <dbReference type="EMBL" id="CDS82491.1"/>
    </source>
</evidence>
<protein>
    <recommendedName>
        <fullName evidence="3">endo-1,4-beta-xylanase</fullName>
        <ecNumber evidence="3">3.2.1.8</ecNumber>
    </recommendedName>
</protein>
<evidence type="ECO:0000256" key="1">
    <source>
        <dbReference type="ARBA" id="ARBA00000681"/>
    </source>
</evidence>
<dbReference type="Pfam" id="PF00457">
    <property type="entry name" value="Glyco_hydro_11"/>
    <property type="match status" value="1"/>
</dbReference>
<dbReference type="PANTHER" id="PTHR46828">
    <property type="entry name" value="ENDO-1,4-BETA-XYLANASE A-RELATED"/>
    <property type="match status" value="1"/>
</dbReference>
<gene>
    <name evidence="12" type="primary">GH11</name>
</gene>
<organism evidence="12">
    <name type="scientific">uncultured eukaryote</name>
    <dbReference type="NCBI Taxonomy" id="100272"/>
    <lineage>
        <taxon>Eukaryota</taxon>
        <taxon>environmental samples</taxon>
    </lineage>
</organism>
<dbReference type="GO" id="GO:0031176">
    <property type="term" value="F:endo-1,4-beta-xylanase activity"/>
    <property type="evidence" value="ECO:0007669"/>
    <property type="project" value="UniProtKB-EC"/>
</dbReference>
<dbReference type="EMBL" id="LK932035">
    <property type="protein sequence ID" value="CDS82491.1"/>
    <property type="molecule type" value="mRNA"/>
</dbReference>
<reference evidence="12" key="1">
    <citation type="submission" date="2014-05" db="EMBL/GenBank/DDBJ databases">
        <title>Solution hybrid selection capture for the recovery of functional full-length eukaryotic cDNAs from complex environmental samples.</title>
        <authorList>
            <person name="Bragalini C."/>
            <person name="Parisot N."/>
            <person name="Ribiere C."/>
            <person name="Peyretaillade E."/>
            <person name="Vallon L."/>
            <person name="Girlanda M."/>
            <person name="Peyret P."/>
            <person name="Marmeisse R."/>
            <person name="Luis L."/>
            <person name="Prudent E."/>
        </authorList>
    </citation>
    <scope>NUCLEOTIDE SEQUENCE</scope>
</reference>
<comment type="similarity">
    <text evidence="9">Belongs to the glycosyl hydrolase 11 (cellulase G) family.</text>
</comment>
<evidence type="ECO:0000256" key="3">
    <source>
        <dbReference type="ARBA" id="ARBA00012590"/>
    </source>
</evidence>
<dbReference type="AlphaFoldDB" id="A0A0A8LEB0"/>
<evidence type="ECO:0000256" key="8">
    <source>
        <dbReference type="ARBA" id="ARBA00023326"/>
    </source>
</evidence>
<comment type="catalytic activity">
    <reaction evidence="1">
        <text>Endohydrolysis of (1-&gt;4)-beta-D-xylosidic linkages in xylans.</text>
        <dbReference type="EC" id="3.2.1.8"/>
    </reaction>
</comment>
<evidence type="ECO:0000256" key="7">
    <source>
        <dbReference type="ARBA" id="ARBA00023295"/>
    </source>
</evidence>
<dbReference type="EC" id="3.2.1.8" evidence="3"/>
<evidence type="ECO:0000256" key="4">
    <source>
        <dbReference type="ARBA" id="ARBA00022651"/>
    </source>
</evidence>
<dbReference type="SMR" id="A0A0A8LEB0"/>
<name>A0A0A8LEB0_9EUKA</name>
<proteinExistence type="evidence at transcript level"/>
<evidence type="ECO:0000256" key="5">
    <source>
        <dbReference type="ARBA" id="ARBA00022801"/>
    </source>
</evidence>
<evidence type="ECO:0000256" key="10">
    <source>
        <dbReference type="SAM" id="SignalP"/>
    </source>
</evidence>
<dbReference type="InterPro" id="IPR001137">
    <property type="entry name" value="Glyco_hydro_11"/>
</dbReference>
<comment type="pathway">
    <text evidence="2">Glycan degradation; xylan degradation.</text>
</comment>
<dbReference type="PANTHER" id="PTHR46828:SF2">
    <property type="entry name" value="ENDO-1,4-BETA-XYLANASE A-RELATED"/>
    <property type="match status" value="1"/>
</dbReference>
<dbReference type="InterPro" id="IPR013319">
    <property type="entry name" value="GH11/12"/>
</dbReference>
<dbReference type="UniPathway" id="UPA00114"/>
<sequence>MVAWKSLVCLALATVGAYAADAVEKREEPPTLVARAGTPSSTGTHNGFYYSFWTDGAGDITYTNGAGGSYSVTWSGNGNWVGGKGWNPGSARNIGYTADYRPNGNSYLAVYGWTTSPLIEYYVVESFGTYNPSSAASKKGTVSSDGGTYDVLSTQRVNQPSIQGTATFTQFWSVRQSHRTSGTVNMANHFNALEDCWPETSALTTTRIVPTQKLTSAAGKREPVTV</sequence>